<protein>
    <recommendedName>
        <fullName evidence="2">Asparagine synthetase domain-containing protein</fullName>
    </recommendedName>
</protein>
<keyword evidence="1" id="KW-1133">Transmembrane helix</keyword>
<evidence type="ECO:0000256" key="1">
    <source>
        <dbReference type="SAM" id="Phobius"/>
    </source>
</evidence>
<dbReference type="InterPro" id="IPR014729">
    <property type="entry name" value="Rossmann-like_a/b/a_fold"/>
</dbReference>
<evidence type="ECO:0000313" key="3">
    <source>
        <dbReference type="EMBL" id="HHQ50300.1"/>
    </source>
</evidence>
<organism evidence="3">
    <name type="scientific">Ignisphaera aggregans</name>
    <dbReference type="NCBI Taxonomy" id="334771"/>
    <lineage>
        <taxon>Archaea</taxon>
        <taxon>Thermoproteota</taxon>
        <taxon>Thermoprotei</taxon>
        <taxon>Desulfurococcales</taxon>
        <taxon>Desulfurococcaceae</taxon>
        <taxon>Ignisphaera</taxon>
    </lineage>
</organism>
<keyword evidence="1" id="KW-0812">Transmembrane</keyword>
<sequence>MKTTDLEDLKSLVFKELNISDRVRVLVYLTKFSPYKSDGKCTLFIPKHGIFPENLDVKGLIRRGIPFVYLCRDFIEAYAGIFRPERIFYSALSSSQRSGQNIVISDDVFYILELLREPTVIDREALASFLEFGKVLGEKTLVRGINLLNAGLTLRVDEDGIVLEPGFHYGGRQVVLRSREELEEKLISITFEVFKEYVEAIRKEDALVVVPLSAGADSRFVLSMIHTLGYRNVMTVTYGLKDAEYPVARKVAETLGYENIFIEYTWNLWRKYLKSLLNYMVWASQLYLVPNIQEFISTSEIVHTICNEASKYCNNTVFVTGDISDVIAGKIPPPTWLSKTSSIEDFINFVMETHSLFESWEEYRDSLVKRTLLRSIEEIKEYLMKSEQQIDFVKIYEIFHWRETPFKYISSTRLSYIYYGFKFIVPLWDGRIIQFLSSIPWRFKYRTNFYKHTLRKHLFKPLGIALEDPTKRASPVKRMLSFVKPLVPETLVKFHASSTSRRSRNTGTPRNPCGFDVFFPRIFTLTYSSSKNLLHSKCEILTVANSYLKRAPRDIVAFNSLTCSLLIASLLIAKNLCRR</sequence>
<feature type="domain" description="Asparagine synthetase" evidence="2">
    <location>
        <begin position="194"/>
        <end position="458"/>
    </location>
</feature>
<dbReference type="PANTHER" id="PTHR43284">
    <property type="entry name" value="ASPARAGINE SYNTHETASE (GLUTAMINE-HYDROLYZING)"/>
    <property type="match status" value="1"/>
</dbReference>
<evidence type="ECO:0000259" key="2">
    <source>
        <dbReference type="Pfam" id="PF00733"/>
    </source>
</evidence>
<dbReference type="GO" id="GO:0004066">
    <property type="term" value="F:asparagine synthase (glutamine-hydrolyzing) activity"/>
    <property type="evidence" value="ECO:0007669"/>
    <property type="project" value="InterPro"/>
</dbReference>
<dbReference type="Pfam" id="PF00733">
    <property type="entry name" value="Asn_synthase"/>
    <property type="match status" value="1"/>
</dbReference>
<dbReference type="SUPFAM" id="SSF52402">
    <property type="entry name" value="Adenine nucleotide alpha hydrolases-like"/>
    <property type="match status" value="1"/>
</dbReference>
<name>A0A7J3Z6B9_9CREN</name>
<dbReference type="GO" id="GO:0006529">
    <property type="term" value="P:asparagine biosynthetic process"/>
    <property type="evidence" value="ECO:0007669"/>
    <property type="project" value="InterPro"/>
</dbReference>
<keyword evidence="1" id="KW-0472">Membrane</keyword>
<comment type="caution">
    <text evidence="3">The sequence shown here is derived from an EMBL/GenBank/DDBJ whole genome shotgun (WGS) entry which is preliminary data.</text>
</comment>
<dbReference type="EMBL" id="DRYQ01000042">
    <property type="protein sequence ID" value="HHQ50300.1"/>
    <property type="molecule type" value="Genomic_DNA"/>
</dbReference>
<dbReference type="AlphaFoldDB" id="A0A7J3Z6B9"/>
<dbReference type="InterPro" id="IPR001962">
    <property type="entry name" value="Asn_synthase"/>
</dbReference>
<proteinExistence type="predicted"/>
<accession>A0A7J3Z6B9</accession>
<dbReference type="Gene3D" id="3.40.50.620">
    <property type="entry name" value="HUPs"/>
    <property type="match status" value="1"/>
</dbReference>
<dbReference type="PANTHER" id="PTHR43284:SF1">
    <property type="entry name" value="ASPARAGINE SYNTHETASE"/>
    <property type="match status" value="1"/>
</dbReference>
<reference evidence="3" key="1">
    <citation type="journal article" date="2020" name="mSystems">
        <title>Genome- and Community-Level Interaction Insights into Carbon Utilization and Element Cycling Functions of Hydrothermarchaeota in Hydrothermal Sediment.</title>
        <authorList>
            <person name="Zhou Z."/>
            <person name="Liu Y."/>
            <person name="Xu W."/>
            <person name="Pan J."/>
            <person name="Luo Z.H."/>
            <person name="Li M."/>
        </authorList>
    </citation>
    <scope>NUCLEOTIDE SEQUENCE [LARGE SCALE GENOMIC DNA]</scope>
    <source>
        <strain evidence="3">SpSt-1105</strain>
    </source>
</reference>
<dbReference type="InterPro" id="IPR051786">
    <property type="entry name" value="ASN_synthetase/amidase"/>
</dbReference>
<gene>
    <name evidence="3" type="ORF">ENM66_03000</name>
</gene>
<feature type="transmembrane region" description="Helical" evidence="1">
    <location>
        <begin position="555"/>
        <end position="573"/>
    </location>
</feature>